<evidence type="ECO:0000256" key="3">
    <source>
        <dbReference type="ARBA" id="ARBA00022448"/>
    </source>
</evidence>
<evidence type="ECO:0000313" key="11">
    <source>
        <dbReference type="Proteomes" id="UP000367750"/>
    </source>
</evidence>
<comment type="subcellular location">
    <subcellularLocation>
        <location evidence="1">Cell membrane</location>
        <topology evidence="1">Peripheral membrane protein</topology>
    </subcellularLocation>
</comment>
<reference evidence="10 11" key="1">
    <citation type="submission" date="2019-09" db="EMBL/GenBank/DDBJ databases">
        <title>Bacillus ochoae sp. nov., Paenibacillus whitsoniae sp. nov., Paenibacillus spiritus sp. nov. Isolated from the Mars Exploration Rover during spacecraft assembly.</title>
        <authorList>
            <person name="Seuylemezian A."/>
            <person name="Vaishampayan P."/>
        </authorList>
    </citation>
    <scope>NUCLEOTIDE SEQUENCE [LARGE SCALE GENOMIC DNA]</scope>
    <source>
        <strain evidence="10 11">MER_111</strain>
    </source>
</reference>
<dbReference type="PROSITE" id="PS50893">
    <property type="entry name" value="ABC_TRANSPORTER_2"/>
    <property type="match status" value="1"/>
</dbReference>
<dbReference type="GO" id="GO:0043190">
    <property type="term" value="C:ATP-binding cassette (ABC) transporter complex"/>
    <property type="evidence" value="ECO:0007669"/>
    <property type="project" value="TreeGrafter"/>
</dbReference>
<dbReference type="InterPro" id="IPR050095">
    <property type="entry name" value="ECF_ABC_transporter_ATP-bd"/>
</dbReference>
<evidence type="ECO:0000256" key="2">
    <source>
        <dbReference type="ARBA" id="ARBA00005417"/>
    </source>
</evidence>
<evidence type="ECO:0000313" key="10">
    <source>
        <dbReference type="EMBL" id="KAA9005916.1"/>
    </source>
</evidence>
<keyword evidence="7" id="KW-1278">Translocase</keyword>
<protein>
    <submittedName>
        <fullName evidence="10">ATP-binding cassette domain-containing protein</fullName>
    </submittedName>
</protein>
<evidence type="ECO:0000256" key="1">
    <source>
        <dbReference type="ARBA" id="ARBA00004202"/>
    </source>
</evidence>
<dbReference type="SMART" id="SM00382">
    <property type="entry name" value="AAA"/>
    <property type="match status" value="1"/>
</dbReference>
<evidence type="ECO:0000259" key="9">
    <source>
        <dbReference type="PROSITE" id="PS50893"/>
    </source>
</evidence>
<dbReference type="Gene3D" id="3.40.50.300">
    <property type="entry name" value="P-loop containing nucleotide triphosphate hydrolases"/>
    <property type="match status" value="1"/>
</dbReference>
<dbReference type="Pfam" id="PF00005">
    <property type="entry name" value="ABC_tran"/>
    <property type="match status" value="1"/>
</dbReference>
<evidence type="ECO:0000256" key="4">
    <source>
        <dbReference type="ARBA" id="ARBA00022475"/>
    </source>
</evidence>
<keyword evidence="3" id="KW-0813">Transport</keyword>
<keyword evidence="6 10" id="KW-0067">ATP-binding</keyword>
<comment type="caution">
    <text evidence="10">The sequence shown here is derived from an EMBL/GenBank/DDBJ whole genome shotgun (WGS) entry which is preliminary data.</text>
</comment>
<dbReference type="GO" id="GO:0016887">
    <property type="term" value="F:ATP hydrolysis activity"/>
    <property type="evidence" value="ECO:0007669"/>
    <property type="project" value="InterPro"/>
</dbReference>
<organism evidence="10 11">
    <name type="scientific">Paenibacillus spiritus</name>
    <dbReference type="NCBI Taxonomy" id="2496557"/>
    <lineage>
        <taxon>Bacteria</taxon>
        <taxon>Bacillati</taxon>
        <taxon>Bacillota</taxon>
        <taxon>Bacilli</taxon>
        <taxon>Bacillales</taxon>
        <taxon>Paenibacillaceae</taxon>
        <taxon>Paenibacillus</taxon>
    </lineage>
</organism>
<keyword evidence="4" id="KW-1003">Cell membrane</keyword>
<dbReference type="InterPro" id="IPR003439">
    <property type="entry name" value="ABC_transporter-like_ATP-bd"/>
</dbReference>
<dbReference type="EMBL" id="VYKK01000007">
    <property type="protein sequence ID" value="KAA9005916.1"/>
    <property type="molecule type" value="Genomic_DNA"/>
</dbReference>
<dbReference type="SUPFAM" id="SSF52540">
    <property type="entry name" value="P-loop containing nucleoside triphosphate hydrolases"/>
    <property type="match status" value="1"/>
</dbReference>
<dbReference type="InterPro" id="IPR017871">
    <property type="entry name" value="ABC_transporter-like_CS"/>
</dbReference>
<dbReference type="InterPro" id="IPR015856">
    <property type="entry name" value="ABC_transpr_CbiO/EcfA_su"/>
</dbReference>
<feature type="domain" description="ABC transporter" evidence="9">
    <location>
        <begin position="2"/>
        <end position="238"/>
    </location>
</feature>
<evidence type="ECO:0000256" key="7">
    <source>
        <dbReference type="ARBA" id="ARBA00022967"/>
    </source>
</evidence>
<dbReference type="PROSITE" id="PS00211">
    <property type="entry name" value="ABC_TRANSPORTER_1"/>
    <property type="match status" value="1"/>
</dbReference>
<dbReference type="AlphaFoldDB" id="A0A5J5GCM4"/>
<comment type="similarity">
    <text evidence="2">Belongs to the ABC transporter superfamily.</text>
</comment>
<dbReference type="InterPro" id="IPR003593">
    <property type="entry name" value="AAA+_ATPase"/>
</dbReference>
<dbReference type="CDD" id="cd03225">
    <property type="entry name" value="ABC_cobalt_CbiO_domain1"/>
    <property type="match status" value="1"/>
</dbReference>
<dbReference type="PANTHER" id="PTHR43553">
    <property type="entry name" value="HEAVY METAL TRANSPORTER"/>
    <property type="match status" value="1"/>
</dbReference>
<dbReference type="OrthoDB" id="9784332at2"/>
<dbReference type="GO" id="GO:0042626">
    <property type="term" value="F:ATPase-coupled transmembrane transporter activity"/>
    <property type="evidence" value="ECO:0007669"/>
    <property type="project" value="TreeGrafter"/>
</dbReference>
<name>A0A5J5GCM4_9BACL</name>
<dbReference type="Proteomes" id="UP000367750">
    <property type="component" value="Unassembled WGS sequence"/>
</dbReference>
<evidence type="ECO:0000256" key="8">
    <source>
        <dbReference type="ARBA" id="ARBA00023136"/>
    </source>
</evidence>
<gene>
    <name evidence="10" type="ORF">F4V43_06825</name>
</gene>
<evidence type="ECO:0000256" key="6">
    <source>
        <dbReference type="ARBA" id="ARBA00022840"/>
    </source>
</evidence>
<dbReference type="InterPro" id="IPR027417">
    <property type="entry name" value="P-loop_NTPase"/>
</dbReference>
<keyword evidence="8" id="KW-0472">Membrane</keyword>
<evidence type="ECO:0000256" key="5">
    <source>
        <dbReference type="ARBA" id="ARBA00022741"/>
    </source>
</evidence>
<keyword evidence="11" id="KW-1185">Reference proteome</keyword>
<proteinExistence type="inferred from homology"/>
<accession>A0A5J5GCM4</accession>
<dbReference type="GO" id="GO:0005524">
    <property type="term" value="F:ATP binding"/>
    <property type="evidence" value="ECO:0007669"/>
    <property type="project" value="UniProtKB-KW"/>
</dbReference>
<dbReference type="PANTHER" id="PTHR43553:SF24">
    <property type="entry name" value="ENERGY-COUPLING FACTOR TRANSPORTER ATP-BINDING PROTEIN ECFA1"/>
    <property type="match status" value="1"/>
</dbReference>
<keyword evidence="5" id="KW-0547">Nucleotide-binding</keyword>
<sequence>MIEARQLALSLREGAEERKVLRGIDLEVEQGSWLALTGPNGSGKSSLIRTFNGLLSPASGSLAVAGLDLSVPAHRTAVRRSVQIVFQNPEAQTVGSTPAEDVAFGLENRGIPGAELHRRTELALARTGLVSKAEAPVESLSGGERQRLAVACCLALEPELLILDEPTAMLDPAGRRELFMLVRRLRDDGLTVVWVTQRPEELAASARVAVLKDGLLVYDGAPRPLFYDSPWPDTLGWEPPLAVAAGRVLLAQGWPLAELPLTEADLEAVL</sequence>